<dbReference type="AlphaFoldDB" id="A0A1Y4T350"/>
<sequence length="91" mass="10616">MKTYTEEFKKTIVELYENGNKNKSELAREYGTSEGNVRAWIKKYGKIKTSTGEVTTNDEILKLQKENQEIKTENEILKKALAIFSRQQKIK</sequence>
<dbReference type="InterPro" id="IPR002514">
    <property type="entry name" value="Transposase_8"/>
</dbReference>
<comment type="caution">
    <text evidence="1">The sequence shown here is derived from an EMBL/GenBank/DDBJ whole genome shotgun (WGS) entry which is preliminary data.</text>
</comment>
<keyword evidence="2" id="KW-1185">Reference proteome</keyword>
<proteinExistence type="predicted"/>
<dbReference type="GO" id="GO:0006313">
    <property type="term" value="P:DNA transposition"/>
    <property type="evidence" value="ECO:0007669"/>
    <property type="project" value="InterPro"/>
</dbReference>
<accession>A0A1Y4T350</accession>
<protein>
    <recommendedName>
        <fullName evidence="3">Transposase</fullName>
    </recommendedName>
</protein>
<evidence type="ECO:0000313" key="2">
    <source>
        <dbReference type="Proteomes" id="UP000195305"/>
    </source>
</evidence>
<dbReference type="EMBL" id="NFLJ01000001">
    <property type="protein sequence ID" value="OUQ36575.1"/>
    <property type="molecule type" value="Genomic_DNA"/>
</dbReference>
<dbReference type="InterPro" id="IPR009057">
    <property type="entry name" value="Homeodomain-like_sf"/>
</dbReference>
<dbReference type="Gene3D" id="1.10.10.60">
    <property type="entry name" value="Homeodomain-like"/>
    <property type="match status" value="1"/>
</dbReference>
<dbReference type="RefSeq" id="WP_087356793.1">
    <property type="nucleotide sequence ID" value="NZ_NFLJ01000001.1"/>
</dbReference>
<dbReference type="SUPFAM" id="SSF46689">
    <property type="entry name" value="Homeodomain-like"/>
    <property type="match status" value="1"/>
</dbReference>
<organism evidence="1 2">
    <name type="scientific">Massilimicrobiota timonensis</name>
    <dbReference type="NCBI Taxonomy" id="1776392"/>
    <lineage>
        <taxon>Bacteria</taxon>
        <taxon>Bacillati</taxon>
        <taxon>Bacillota</taxon>
        <taxon>Erysipelotrichia</taxon>
        <taxon>Erysipelotrichales</taxon>
        <taxon>Erysipelotrichaceae</taxon>
        <taxon>Massilimicrobiota</taxon>
    </lineage>
</organism>
<evidence type="ECO:0008006" key="3">
    <source>
        <dbReference type="Google" id="ProtNLM"/>
    </source>
</evidence>
<gene>
    <name evidence="1" type="ORF">B5E75_00095</name>
</gene>
<dbReference type="GO" id="GO:0003677">
    <property type="term" value="F:DNA binding"/>
    <property type="evidence" value="ECO:0007669"/>
    <property type="project" value="InterPro"/>
</dbReference>
<dbReference type="Proteomes" id="UP000195305">
    <property type="component" value="Unassembled WGS sequence"/>
</dbReference>
<dbReference type="OrthoDB" id="9781005at2"/>
<dbReference type="GO" id="GO:0004803">
    <property type="term" value="F:transposase activity"/>
    <property type="evidence" value="ECO:0007669"/>
    <property type="project" value="InterPro"/>
</dbReference>
<evidence type="ECO:0000313" key="1">
    <source>
        <dbReference type="EMBL" id="OUQ36575.1"/>
    </source>
</evidence>
<dbReference type="Pfam" id="PF01527">
    <property type="entry name" value="HTH_Tnp_1"/>
    <property type="match status" value="1"/>
</dbReference>
<reference evidence="1 2" key="1">
    <citation type="journal article" date="2018" name="BMC Genomics">
        <title>Whole genome sequencing and function prediction of 133 gut anaerobes isolated from chicken caecum in pure cultures.</title>
        <authorList>
            <person name="Medvecky M."/>
            <person name="Cejkova D."/>
            <person name="Polansky O."/>
            <person name="Karasova D."/>
            <person name="Kubasova T."/>
            <person name="Cizek A."/>
            <person name="Rychlik I."/>
        </authorList>
    </citation>
    <scope>NUCLEOTIDE SEQUENCE [LARGE SCALE GENOMIC DNA]</scope>
    <source>
        <strain evidence="1 2">An13</strain>
    </source>
</reference>
<name>A0A1Y4T350_9FIRM</name>